<reference evidence="3" key="1">
    <citation type="submission" date="2015-12" db="EMBL/GenBank/DDBJ databases">
        <title>FDA dAtabase for Regulatory Grade micrObial Sequences (FDA-ARGOS): Supporting development and validation of Infectious Disease Dx tests.</title>
        <authorList>
            <person name="Hoffmann M."/>
            <person name="Allard M."/>
            <person name="Evans P."/>
            <person name="Brown E."/>
            <person name="Tallon L.J."/>
            <person name="Sadzewicz L."/>
            <person name="Sengamalay N."/>
            <person name="Ott S."/>
            <person name="Godinez A."/>
            <person name="Nagaraj S."/>
            <person name="Vyas G."/>
            <person name="Aluvathingal J."/>
            <person name="Nadendla S."/>
            <person name="Geyer C."/>
            <person name="Sichtig H."/>
        </authorList>
    </citation>
    <scope>NUCLEOTIDE SEQUENCE [LARGE SCALE GENOMIC DNA]</scope>
    <source>
        <strain evidence="3">ATCC 33809</strain>
    </source>
</reference>
<evidence type="ECO:0000313" key="1">
    <source>
        <dbReference type="EMBL" id="AMF93349.2"/>
    </source>
</evidence>
<reference evidence="1" key="2">
    <citation type="submission" date="2018-01" db="EMBL/GenBank/DDBJ databases">
        <title>FDA dAtabase for Regulatory Grade micrObial Sequences (FDA-ARGOS): Supporting development and validation of Infectious Disease Dx tests.</title>
        <authorList>
            <person name="Hoffmann M."/>
            <person name="Allard M."/>
            <person name="Evans P."/>
            <person name="Brown E."/>
            <person name="Tallon L."/>
            <person name="Sadzewicz L."/>
            <person name="Sengamalay N."/>
            <person name="Ott S."/>
            <person name="Godinez A."/>
            <person name="Nagaraj S."/>
            <person name="Vyas G."/>
            <person name="Aluvathingal J."/>
            <person name="Nadendla S."/>
            <person name="Geyer C."/>
            <person name="Sichtig H."/>
        </authorList>
    </citation>
    <scope>NUCLEOTIDE SEQUENCE</scope>
    <source>
        <strain evidence="1">ATCC 33809</strain>
    </source>
</reference>
<dbReference type="EMBL" id="CP014034">
    <property type="protein sequence ID" value="AMF93349.2"/>
    <property type="molecule type" value="Genomic_DNA"/>
</dbReference>
<dbReference type="PANTHER" id="PTHR33221:SF15">
    <property type="entry name" value="HTH-TYPE TRANSCRIPTIONAL REGULATOR YWGB-RELATED"/>
    <property type="match status" value="1"/>
</dbReference>
<dbReference type="PANTHER" id="PTHR33221">
    <property type="entry name" value="WINGED HELIX-TURN-HELIX TRANSCRIPTIONAL REGULATOR, RRF2 FAMILY"/>
    <property type="match status" value="1"/>
</dbReference>
<protein>
    <submittedName>
        <fullName evidence="2">AsnC family transcriptional regulator</fullName>
    </submittedName>
    <submittedName>
        <fullName evidence="1">Rrf2 family transcriptional regulator</fullName>
    </submittedName>
</protein>
<dbReference type="GO" id="GO:0005829">
    <property type="term" value="C:cytosol"/>
    <property type="evidence" value="ECO:0007669"/>
    <property type="project" value="TreeGrafter"/>
</dbReference>
<name>A0AAX2LY30_VIBFL</name>
<keyword evidence="3" id="KW-1185">Reference proteome</keyword>
<evidence type="ECO:0000313" key="3">
    <source>
        <dbReference type="Proteomes" id="UP000057088"/>
    </source>
</evidence>
<organism evidence="2 4">
    <name type="scientific">Vibrio fluvialis</name>
    <dbReference type="NCBI Taxonomy" id="676"/>
    <lineage>
        <taxon>Bacteria</taxon>
        <taxon>Pseudomonadati</taxon>
        <taxon>Pseudomonadota</taxon>
        <taxon>Gammaproteobacteria</taxon>
        <taxon>Vibrionales</taxon>
        <taxon>Vibrionaceae</taxon>
        <taxon>Vibrio</taxon>
    </lineage>
</organism>
<dbReference type="AlphaFoldDB" id="A0AAX2LY30"/>
<evidence type="ECO:0000313" key="4">
    <source>
        <dbReference type="Proteomes" id="UP000254626"/>
    </source>
</evidence>
<dbReference type="InterPro" id="IPR036390">
    <property type="entry name" value="WH_DNA-bd_sf"/>
</dbReference>
<dbReference type="GO" id="GO:0003700">
    <property type="term" value="F:DNA-binding transcription factor activity"/>
    <property type="evidence" value="ECO:0007669"/>
    <property type="project" value="TreeGrafter"/>
</dbReference>
<dbReference type="RefSeq" id="WP_081035179.1">
    <property type="nucleotide sequence ID" value="NZ_AP028129.1"/>
</dbReference>
<dbReference type="GeneID" id="29384203"/>
<dbReference type="Proteomes" id="UP000254626">
    <property type="component" value="Unassembled WGS sequence"/>
</dbReference>
<dbReference type="PROSITE" id="PS51197">
    <property type="entry name" value="HTH_RRF2_2"/>
    <property type="match status" value="1"/>
</dbReference>
<dbReference type="InterPro" id="IPR000944">
    <property type="entry name" value="Tscrpt_reg_Rrf2"/>
</dbReference>
<dbReference type="Proteomes" id="UP000057088">
    <property type="component" value="Chromosome 1"/>
</dbReference>
<dbReference type="Gene3D" id="1.10.10.10">
    <property type="entry name" value="Winged helix-like DNA-binding domain superfamily/Winged helix DNA-binding domain"/>
    <property type="match status" value="1"/>
</dbReference>
<dbReference type="InterPro" id="IPR036388">
    <property type="entry name" value="WH-like_DNA-bd_sf"/>
</dbReference>
<dbReference type="EMBL" id="UHIP01000002">
    <property type="protein sequence ID" value="SUQ27064.1"/>
    <property type="molecule type" value="Genomic_DNA"/>
</dbReference>
<dbReference type="SUPFAM" id="SSF46785">
    <property type="entry name" value="Winged helix' DNA-binding domain"/>
    <property type="match status" value="1"/>
</dbReference>
<sequence length="138" mass="15247">MRLDSRLSRVLHILLHLVKQPMTSEQFATMLGTNAVVIRRTMAGLREAGYVTSAKGQGGGWTLSCDLQRVTLLDIYQAVGEPKIFSIGFDNANPNCVVEKAVNASLREVLQEAEALLLKRFSQITLADLSQEFIAQLE</sequence>
<gene>
    <name evidence="2" type="primary">ywnA</name>
    <name evidence="1" type="ORF">AL536_01780</name>
    <name evidence="2" type="ORF">NCTC11327_03932</name>
</gene>
<evidence type="ECO:0000313" key="2">
    <source>
        <dbReference type="EMBL" id="SUQ27064.1"/>
    </source>
</evidence>
<dbReference type="Pfam" id="PF02082">
    <property type="entry name" value="Rrf2"/>
    <property type="match status" value="1"/>
</dbReference>
<accession>A0AAX2LY30</accession>
<reference evidence="2 4" key="3">
    <citation type="submission" date="2018-06" db="EMBL/GenBank/DDBJ databases">
        <authorList>
            <consortium name="Pathogen Informatics"/>
            <person name="Doyle S."/>
        </authorList>
    </citation>
    <scope>NUCLEOTIDE SEQUENCE [LARGE SCALE GENOMIC DNA]</scope>
    <source>
        <strain evidence="2 4">NCTC11327</strain>
    </source>
</reference>
<proteinExistence type="predicted"/>